<sequence>MLLAFSGPVSANGISHENQIIRFAVEGDDNHIHIAQEFLDVGIPDANIIDVEIIGDRNGGFQPWASRLVSGLGLEPGSLSQSGWGNELGLKVTGSDNVFATRQQGQWNVIDGVITGSGNQAAIQQSGIGNNVAFSQSGQRNMIVVSQSTN</sequence>
<protein>
    <recommendedName>
        <fullName evidence="3">Curlin associated repeat-containing protein</fullName>
    </recommendedName>
</protein>
<accession>A0A8K0Y136</accession>
<evidence type="ECO:0000313" key="2">
    <source>
        <dbReference type="Proteomes" id="UP000648908"/>
    </source>
</evidence>
<gene>
    <name evidence="1" type="ORF">JL811_16800</name>
</gene>
<dbReference type="AlphaFoldDB" id="A0A8K0Y136"/>
<evidence type="ECO:0000313" key="1">
    <source>
        <dbReference type="EMBL" id="MBL4918885.1"/>
    </source>
</evidence>
<proteinExistence type="predicted"/>
<dbReference type="Proteomes" id="UP000648908">
    <property type="component" value="Unassembled WGS sequence"/>
</dbReference>
<dbReference type="EMBL" id="JAESVN010000010">
    <property type="protein sequence ID" value="MBL4918885.1"/>
    <property type="molecule type" value="Genomic_DNA"/>
</dbReference>
<organism evidence="1 2">
    <name type="scientific">Szabonella alba</name>
    <dbReference type="NCBI Taxonomy" id="2804194"/>
    <lineage>
        <taxon>Bacteria</taxon>
        <taxon>Pseudomonadati</taxon>
        <taxon>Pseudomonadota</taxon>
        <taxon>Alphaproteobacteria</taxon>
        <taxon>Rhodobacterales</taxon>
        <taxon>Paracoccaceae</taxon>
        <taxon>Szabonella</taxon>
    </lineage>
</organism>
<keyword evidence="2" id="KW-1185">Reference proteome</keyword>
<evidence type="ECO:0008006" key="3">
    <source>
        <dbReference type="Google" id="ProtNLM"/>
    </source>
</evidence>
<name>A0A8K0Y136_9RHOB</name>
<comment type="caution">
    <text evidence="1">The sequence shown here is derived from an EMBL/GenBank/DDBJ whole genome shotgun (WGS) entry which is preliminary data.</text>
</comment>
<dbReference type="RefSeq" id="WP_202689866.1">
    <property type="nucleotide sequence ID" value="NZ_JAESVN010000010.1"/>
</dbReference>
<reference evidence="1" key="1">
    <citation type="submission" date="2021-01" db="EMBL/GenBank/DDBJ databases">
        <title>Tabrizicola alba sp. nov. a motile alkaliphilic bacterium isolated from a soda lake.</title>
        <authorList>
            <person name="Szuroczki S."/>
            <person name="Abbaszade G."/>
            <person name="Schumann P."/>
            <person name="Toth E."/>
        </authorList>
    </citation>
    <scope>NUCLEOTIDE SEQUENCE</scope>
    <source>
        <strain evidence="1">DMG-N-6</strain>
    </source>
</reference>